<reference evidence="1 2" key="1">
    <citation type="submission" date="2021-06" db="EMBL/GenBank/DDBJ databases">
        <title>Halomicroarcula sp. a new haloarchaeum isolated from saline soil.</title>
        <authorList>
            <person name="Duran-Viseras A."/>
            <person name="Sanchez-Porro C."/>
            <person name="Ventosa A."/>
        </authorList>
    </citation>
    <scope>NUCLEOTIDE SEQUENCE [LARGE SCALE GENOMIC DNA]</scope>
    <source>
        <strain evidence="1 2">F27</strain>
    </source>
</reference>
<dbReference type="Gene3D" id="2.160.20.10">
    <property type="entry name" value="Single-stranded right-handed beta-helix, Pectin lyase-like"/>
    <property type="match status" value="1"/>
</dbReference>
<protein>
    <recommendedName>
        <fullName evidence="3">Pectate lyase superfamily protein domain-containing protein</fullName>
    </recommendedName>
</protein>
<evidence type="ECO:0008006" key="3">
    <source>
        <dbReference type="Google" id="ProtNLM"/>
    </source>
</evidence>
<evidence type="ECO:0000313" key="2">
    <source>
        <dbReference type="Proteomes" id="UP001430455"/>
    </source>
</evidence>
<keyword evidence="2" id="KW-1185">Reference proteome</keyword>
<sequence>MVTVDSESDLSDTDAAAGQPAYAIDTQTFFLGQSDGTWEAQGKISSEQSGGSIQSDVTPDGAIVAPPGQVQSAIDRVANNGGGLVKLTASGNYRLPSSPWRVKSNVTLDFNGAVMRAQGERNDANIVYLAPRAQVLYPKIDLWNSGDGFDASNPYRGRVFSIDPSNWGLGYFADGTTIQGGYTLAVGAEGTWLYVGINKAENRGNHVSFVTINSNFGYPSYPNRKIADGEKSFETGIYFDSSGRSGGGGFINANFFYGNYQDASVSIRMEGPNPINKNVFNVNVQTTDGGKTIWRIEPQTAARENLMRGTIWDIGRLEGNAWQILSSFQSSDKPHHVCRDNHMNVLGATPEAVQNESGRAHWMTDAATNQTTQL</sequence>
<dbReference type="SUPFAM" id="SSF51126">
    <property type="entry name" value="Pectin lyase-like"/>
    <property type="match status" value="1"/>
</dbReference>
<dbReference type="InterPro" id="IPR011050">
    <property type="entry name" value="Pectin_lyase_fold/virulence"/>
</dbReference>
<comment type="caution">
    <text evidence="1">The sequence shown here is derived from an EMBL/GenBank/DDBJ whole genome shotgun (WGS) entry which is preliminary data.</text>
</comment>
<dbReference type="AlphaFoldDB" id="A0AAW4PKN7"/>
<name>A0AAW4PKN7_9EURY</name>
<organism evidence="1 2">
    <name type="scientific">Haloarcula nitratireducens</name>
    <dbReference type="NCBI Taxonomy" id="2487749"/>
    <lineage>
        <taxon>Archaea</taxon>
        <taxon>Methanobacteriati</taxon>
        <taxon>Methanobacteriota</taxon>
        <taxon>Stenosarchaea group</taxon>
        <taxon>Halobacteria</taxon>
        <taxon>Halobacteriales</taxon>
        <taxon>Haloarculaceae</taxon>
        <taxon>Haloarcula</taxon>
    </lineage>
</organism>
<accession>A0AAW4PKN7</accession>
<dbReference type="RefSeq" id="WP_220582361.1">
    <property type="nucleotide sequence ID" value="NZ_RKLT01000027.1"/>
</dbReference>
<dbReference type="Proteomes" id="UP001430455">
    <property type="component" value="Unassembled WGS sequence"/>
</dbReference>
<evidence type="ECO:0000313" key="1">
    <source>
        <dbReference type="EMBL" id="MBX0297777.1"/>
    </source>
</evidence>
<dbReference type="InterPro" id="IPR012334">
    <property type="entry name" value="Pectin_lyas_fold"/>
</dbReference>
<proteinExistence type="predicted"/>
<dbReference type="EMBL" id="RKLT01000027">
    <property type="protein sequence ID" value="MBX0297777.1"/>
    <property type="molecule type" value="Genomic_DNA"/>
</dbReference>
<gene>
    <name evidence="1" type="ORF">EGH23_23180</name>
</gene>